<dbReference type="EMBL" id="JAJJMB010008779">
    <property type="protein sequence ID" value="KAI3920946.1"/>
    <property type="molecule type" value="Genomic_DNA"/>
</dbReference>
<keyword evidence="2" id="KW-1185">Reference proteome</keyword>
<dbReference type="Proteomes" id="UP001202328">
    <property type="component" value="Unassembled WGS sequence"/>
</dbReference>
<protein>
    <submittedName>
        <fullName evidence="1">Uncharacterized protein</fullName>
    </submittedName>
</protein>
<proteinExistence type="predicted"/>
<accession>A0AAD4XKN9</accession>
<organism evidence="1 2">
    <name type="scientific">Papaver atlanticum</name>
    <dbReference type="NCBI Taxonomy" id="357466"/>
    <lineage>
        <taxon>Eukaryota</taxon>
        <taxon>Viridiplantae</taxon>
        <taxon>Streptophyta</taxon>
        <taxon>Embryophyta</taxon>
        <taxon>Tracheophyta</taxon>
        <taxon>Spermatophyta</taxon>
        <taxon>Magnoliopsida</taxon>
        <taxon>Ranunculales</taxon>
        <taxon>Papaveraceae</taxon>
        <taxon>Papaveroideae</taxon>
        <taxon>Papaver</taxon>
    </lineage>
</organism>
<evidence type="ECO:0000313" key="1">
    <source>
        <dbReference type="EMBL" id="KAI3920946.1"/>
    </source>
</evidence>
<feature type="non-terminal residue" evidence="1">
    <location>
        <position position="56"/>
    </location>
</feature>
<comment type="caution">
    <text evidence="1">The sequence shown here is derived from an EMBL/GenBank/DDBJ whole genome shotgun (WGS) entry which is preliminary data.</text>
</comment>
<name>A0AAD4XKN9_9MAGN</name>
<gene>
    <name evidence="1" type="ORF">MKW98_027656</name>
</gene>
<sequence>MNPFVSLKKPIETLHLSFRWEEVGGLLQRSSMRVDHLHVQFCAREKSNCNTETTNK</sequence>
<evidence type="ECO:0000313" key="2">
    <source>
        <dbReference type="Proteomes" id="UP001202328"/>
    </source>
</evidence>
<dbReference type="AlphaFoldDB" id="A0AAD4XKN9"/>
<reference evidence="1" key="1">
    <citation type="submission" date="2022-04" db="EMBL/GenBank/DDBJ databases">
        <title>A functionally conserved STORR gene fusion in Papaver species that diverged 16.8 million years ago.</title>
        <authorList>
            <person name="Catania T."/>
        </authorList>
    </citation>
    <scope>NUCLEOTIDE SEQUENCE</scope>
    <source>
        <strain evidence="1">S-188037</strain>
    </source>
</reference>